<dbReference type="AlphaFoldDB" id="A0A137P7H5"/>
<evidence type="ECO:0000313" key="1">
    <source>
        <dbReference type="EMBL" id="KXN70963.1"/>
    </source>
</evidence>
<dbReference type="EMBL" id="KQ964488">
    <property type="protein sequence ID" value="KXN70963.1"/>
    <property type="molecule type" value="Genomic_DNA"/>
</dbReference>
<keyword evidence="2" id="KW-1185">Reference proteome</keyword>
<evidence type="ECO:0000313" key="2">
    <source>
        <dbReference type="Proteomes" id="UP000070444"/>
    </source>
</evidence>
<evidence type="ECO:0008006" key="3">
    <source>
        <dbReference type="Google" id="ProtNLM"/>
    </source>
</evidence>
<organism evidence="1 2">
    <name type="scientific">Conidiobolus coronatus (strain ATCC 28846 / CBS 209.66 / NRRL 28638)</name>
    <name type="common">Delacroixia coronata</name>
    <dbReference type="NCBI Taxonomy" id="796925"/>
    <lineage>
        <taxon>Eukaryota</taxon>
        <taxon>Fungi</taxon>
        <taxon>Fungi incertae sedis</taxon>
        <taxon>Zoopagomycota</taxon>
        <taxon>Entomophthoromycotina</taxon>
        <taxon>Entomophthoromycetes</taxon>
        <taxon>Entomophthorales</taxon>
        <taxon>Ancylistaceae</taxon>
        <taxon>Conidiobolus</taxon>
    </lineage>
</organism>
<proteinExistence type="predicted"/>
<protein>
    <recommendedName>
        <fullName evidence="3">RNI-like protein</fullName>
    </recommendedName>
</protein>
<dbReference type="Gene3D" id="3.80.10.10">
    <property type="entry name" value="Ribonuclease Inhibitor"/>
    <property type="match status" value="1"/>
</dbReference>
<dbReference type="SUPFAM" id="SSF52058">
    <property type="entry name" value="L domain-like"/>
    <property type="match status" value="1"/>
</dbReference>
<sequence>MNITDSKQISTILSSYDIIKYLSIWDRVELSSTSKLIYDKLTCYRLERYNIGSSEFQEYINNTQQRTYWTDDNYEPRLEYFNDAINKYKPYLTRFAFGVVDYILLNHFSFKFQNLTSLELSNIILPKSELLVIIGNFKKLSYLTLMGITAAYSKTENINTKFKFSAFLRQLKWQNCVEFELNDTDLLSSNQLAKYINFENTKVLDISLNLVNSLKSLIWCNFDSSDMELLCNLITNNPGLTKFTTTLHSINQAILECITNNRNLTELTILDSISSILLTSDHLINLANIKSLHFPFIASESVTSINLLIERCQNLENLELFLNYNTDITYTNYIKKLVKLKALKVISTVFIPSFLYSNFSQDNLEVLEICTFNPLKLNFNNFTNLTKLKVITNACSDNNPKNWTYSPDFEDLNGWRAIKYDRSIKYWKL</sequence>
<accession>A0A137P7H5</accession>
<dbReference type="InterPro" id="IPR032675">
    <property type="entry name" value="LRR_dom_sf"/>
</dbReference>
<dbReference type="OrthoDB" id="1098139at2759"/>
<dbReference type="Proteomes" id="UP000070444">
    <property type="component" value="Unassembled WGS sequence"/>
</dbReference>
<reference evidence="1 2" key="1">
    <citation type="journal article" date="2015" name="Genome Biol. Evol.">
        <title>Phylogenomic analyses indicate that early fungi evolved digesting cell walls of algal ancestors of land plants.</title>
        <authorList>
            <person name="Chang Y."/>
            <person name="Wang S."/>
            <person name="Sekimoto S."/>
            <person name="Aerts A.L."/>
            <person name="Choi C."/>
            <person name="Clum A."/>
            <person name="LaButti K.M."/>
            <person name="Lindquist E.A."/>
            <person name="Yee Ngan C."/>
            <person name="Ohm R.A."/>
            <person name="Salamov A.A."/>
            <person name="Grigoriev I.V."/>
            <person name="Spatafora J.W."/>
            <person name="Berbee M.L."/>
        </authorList>
    </citation>
    <scope>NUCLEOTIDE SEQUENCE [LARGE SCALE GENOMIC DNA]</scope>
    <source>
        <strain evidence="1 2">NRRL 28638</strain>
    </source>
</reference>
<gene>
    <name evidence="1" type="ORF">CONCODRAFT_70210</name>
</gene>
<name>A0A137P7H5_CONC2</name>